<proteinExistence type="predicted"/>
<keyword evidence="6" id="KW-1185">Reference proteome</keyword>
<dbReference type="EMBL" id="CP000821">
    <property type="protein sequence ID" value="ABV37605.1"/>
    <property type="molecule type" value="Genomic_DNA"/>
</dbReference>
<evidence type="ECO:0000256" key="1">
    <source>
        <dbReference type="ARBA" id="ARBA00022676"/>
    </source>
</evidence>
<reference evidence="5 6" key="1">
    <citation type="submission" date="2007-08" db="EMBL/GenBank/DDBJ databases">
        <title>Complete sequence of Shewanella sediminis HAW-EB3.</title>
        <authorList>
            <consortium name="US DOE Joint Genome Institute"/>
            <person name="Copeland A."/>
            <person name="Lucas S."/>
            <person name="Lapidus A."/>
            <person name="Barry K."/>
            <person name="Glavina del Rio T."/>
            <person name="Dalin E."/>
            <person name="Tice H."/>
            <person name="Pitluck S."/>
            <person name="Chertkov O."/>
            <person name="Brettin T."/>
            <person name="Bruce D."/>
            <person name="Detter J.C."/>
            <person name="Han C."/>
            <person name="Schmutz J."/>
            <person name="Larimer F."/>
            <person name="Land M."/>
            <person name="Hauser L."/>
            <person name="Kyrpides N."/>
            <person name="Kim E."/>
            <person name="Zhao J.-S."/>
            <person name="Richardson P."/>
        </authorList>
    </citation>
    <scope>NUCLEOTIDE SEQUENCE [LARGE SCALE GENOMIC DNA]</scope>
    <source>
        <strain evidence="5 6">HAW-EB3</strain>
    </source>
</reference>
<dbReference type="PANTHER" id="PTHR20961">
    <property type="entry name" value="GLYCOSYLTRANSFERASE"/>
    <property type="match status" value="1"/>
</dbReference>
<evidence type="ECO:0000313" key="6">
    <source>
        <dbReference type="Proteomes" id="UP000002015"/>
    </source>
</evidence>
<dbReference type="InterPro" id="IPR007657">
    <property type="entry name" value="Glycosyltransferase_61"/>
</dbReference>
<dbReference type="STRING" id="425104.Ssed_3001"/>
<feature type="domain" description="Glycosyltransferase 61 catalytic" evidence="4">
    <location>
        <begin position="361"/>
        <end position="458"/>
    </location>
</feature>
<name>A8FXN2_SHESH</name>
<dbReference type="RefSeq" id="WP_012143335.1">
    <property type="nucleotide sequence ID" value="NC_009831.1"/>
</dbReference>
<organism evidence="5 6">
    <name type="scientific">Shewanella sediminis (strain HAW-EB3)</name>
    <dbReference type="NCBI Taxonomy" id="425104"/>
    <lineage>
        <taxon>Bacteria</taxon>
        <taxon>Pseudomonadati</taxon>
        <taxon>Pseudomonadota</taxon>
        <taxon>Gammaproteobacteria</taxon>
        <taxon>Alteromonadales</taxon>
        <taxon>Shewanellaceae</taxon>
        <taxon>Shewanella</taxon>
    </lineage>
</organism>
<dbReference type="AlphaFoldDB" id="A8FXN2"/>
<dbReference type="Proteomes" id="UP000002015">
    <property type="component" value="Chromosome"/>
</dbReference>
<evidence type="ECO:0000256" key="3">
    <source>
        <dbReference type="ARBA" id="ARBA00023180"/>
    </source>
</evidence>
<keyword evidence="1" id="KW-0328">Glycosyltransferase</keyword>
<evidence type="ECO:0000259" key="4">
    <source>
        <dbReference type="Pfam" id="PF04577"/>
    </source>
</evidence>
<gene>
    <name evidence="5" type="ordered locus">Ssed_3001</name>
</gene>
<protein>
    <recommendedName>
        <fullName evidence="4">Glycosyltransferase 61 catalytic domain-containing protein</fullName>
    </recommendedName>
</protein>
<keyword evidence="3" id="KW-0325">Glycoprotein</keyword>
<evidence type="ECO:0000256" key="2">
    <source>
        <dbReference type="ARBA" id="ARBA00022679"/>
    </source>
</evidence>
<dbReference type="OrthoDB" id="9157706at2"/>
<accession>A8FXN2</accession>
<keyword evidence="2" id="KW-0808">Transferase</keyword>
<dbReference type="GO" id="GO:0016757">
    <property type="term" value="F:glycosyltransferase activity"/>
    <property type="evidence" value="ECO:0007669"/>
    <property type="project" value="UniProtKB-KW"/>
</dbReference>
<dbReference type="HOGENOM" id="CLU_522626_0_0_6"/>
<sequence length="521" mass="59071">MSNSEYLLSNLDDVISVNSSSLSELAQVIDKNLGFLNIAKSRTRIRPDPFLPPYGAKKFFNPIEKYDENMHLIAFLAKQAISNSRVNTQAYNLLASSLYNLNMMQQVIEVIECAEKYDISTTLLNELQSKATLELGIRETINQKFTQLGYENVEQFEHMQLSPFLSYKGWAKEISGKLITICDTKNTVSNIYRHAHQDFDDVKVHTNKISAEPLVGIQVKQLNILLGTIPFIDNKGLYELDLLHNHLKKQLVKVADTSLLYNPAQLDKYLFSGKYLISAVPNNYFTNYFHALIQVSSRILLTIENPEFDDHKILMPDNTPRWVIEFLILAGVTESRIDIMPTNGISTIEHATILPMNWDVCPNEIAASRRALLKNNSSLAGKKDYYLIRKDVQNYTRALVNEEEIIDACNQRGIEVIDPLDYTLPEQMQLFSNARTLISSGSSSITNMLFAGPETEIIILGPRLFWGMLFPDMAAACGHNFSVVFGDFIAGNNHTKNPHNLYVSDVKSFTTLLDEHICNKW</sequence>
<dbReference type="InterPro" id="IPR049625">
    <property type="entry name" value="Glyco_transf_61_cat"/>
</dbReference>
<dbReference type="KEGG" id="sse:Ssed_3001"/>
<evidence type="ECO:0000313" key="5">
    <source>
        <dbReference type="EMBL" id="ABV37605.1"/>
    </source>
</evidence>
<dbReference type="Pfam" id="PF04577">
    <property type="entry name" value="Glyco_transf_61"/>
    <property type="match status" value="1"/>
</dbReference>
<dbReference type="eggNOG" id="COG4421">
    <property type="taxonomic scope" value="Bacteria"/>
</dbReference>